<accession>A0ABW4AKC6</accession>
<protein>
    <submittedName>
        <fullName evidence="2">Adhesin</fullName>
    </submittedName>
</protein>
<dbReference type="PROSITE" id="PS51257">
    <property type="entry name" value="PROKAR_LIPOPROTEIN"/>
    <property type="match status" value="1"/>
</dbReference>
<organism evidence="2 3">
    <name type="scientific">Actinoplanes sichuanensis</name>
    <dbReference type="NCBI Taxonomy" id="512349"/>
    <lineage>
        <taxon>Bacteria</taxon>
        <taxon>Bacillati</taxon>
        <taxon>Actinomycetota</taxon>
        <taxon>Actinomycetes</taxon>
        <taxon>Micromonosporales</taxon>
        <taxon>Micromonosporaceae</taxon>
        <taxon>Actinoplanes</taxon>
    </lineage>
</organism>
<dbReference type="Proteomes" id="UP001597183">
    <property type="component" value="Unassembled WGS sequence"/>
</dbReference>
<sequence length="247" mass="25341">MRATVGPLPPAVYWRRRVVVLGALLLGVIVVFVSCGGGDDSDPKKASQEASQYPEPTTTKSPSPTPSLEDSADPGVGQAYPDPPLTSEDPDDALPGPADPGVSFPPAVGTGTGTGGAQCADAEMQLTPVPEDTSPKRGASTQIQLKIKNVGTRTCTRDLGASAQEIYIALGAQRVWSSDQCAAVKGNDVQTLAPGAEKVFEVTWNGKQSNQCTGSSASGPIPGAGAYQLLGRLDTIVSTPVVLTVVN</sequence>
<reference evidence="3" key="1">
    <citation type="journal article" date="2019" name="Int. J. Syst. Evol. Microbiol.">
        <title>The Global Catalogue of Microorganisms (GCM) 10K type strain sequencing project: providing services to taxonomists for standard genome sequencing and annotation.</title>
        <authorList>
            <consortium name="The Broad Institute Genomics Platform"/>
            <consortium name="The Broad Institute Genome Sequencing Center for Infectious Disease"/>
            <person name="Wu L."/>
            <person name="Ma J."/>
        </authorList>
    </citation>
    <scope>NUCLEOTIDE SEQUENCE [LARGE SCALE GENOMIC DNA]</scope>
    <source>
        <strain evidence="3">CCM 7526</strain>
    </source>
</reference>
<evidence type="ECO:0000313" key="3">
    <source>
        <dbReference type="Proteomes" id="UP001597183"/>
    </source>
</evidence>
<evidence type="ECO:0000313" key="2">
    <source>
        <dbReference type="EMBL" id="MFD1371291.1"/>
    </source>
</evidence>
<proteinExistence type="predicted"/>
<gene>
    <name evidence="2" type="ORF">ACFQ5G_38685</name>
</gene>
<feature type="region of interest" description="Disordered" evidence="1">
    <location>
        <begin position="38"/>
        <end position="118"/>
    </location>
</feature>
<name>A0ABW4AKC6_9ACTN</name>
<dbReference type="EMBL" id="JBHTMK010000051">
    <property type="protein sequence ID" value="MFD1371291.1"/>
    <property type="molecule type" value="Genomic_DNA"/>
</dbReference>
<keyword evidence="3" id="KW-1185">Reference proteome</keyword>
<evidence type="ECO:0000256" key="1">
    <source>
        <dbReference type="SAM" id="MobiDB-lite"/>
    </source>
</evidence>
<dbReference type="RefSeq" id="WP_317789784.1">
    <property type="nucleotide sequence ID" value="NZ_AP028461.1"/>
</dbReference>
<comment type="caution">
    <text evidence="2">The sequence shown here is derived from an EMBL/GenBank/DDBJ whole genome shotgun (WGS) entry which is preliminary data.</text>
</comment>